<dbReference type="GO" id="GO:0003676">
    <property type="term" value="F:nucleic acid binding"/>
    <property type="evidence" value="ECO:0007669"/>
    <property type="project" value="InterPro"/>
</dbReference>
<feature type="compositionally biased region" description="Basic and acidic residues" evidence="2">
    <location>
        <begin position="227"/>
        <end position="240"/>
    </location>
</feature>
<dbReference type="Gene3D" id="4.10.60.10">
    <property type="entry name" value="Zinc finger, CCHC-type"/>
    <property type="match status" value="1"/>
</dbReference>
<sequence>MGQKDQGVNIPVLDRENYFHWKVKMRLHLMSMDEIYVECIEHGPHVPMKPNTSIAQEPAGAPSTIPKMRSEWTPEDIIAVHKEKKAMNILFNGLDSDMFDNVINCSTAKEIWDTVQTICEGTEQVRENKMQLLIQQYEHFHFKSGESLNDTKLLNGLKLYGRMYQVKDSNLKFLRALPKEWKPMTDEEIEKVQKKTGFVALVASVEKAEDMKEEAAETTPSQSACEGRAESRKCKGKMIEESEPSNQEEMDELDEHLAFLSRKFSKLKFKRNPDVSKPFKKDFVERSKFKCFNCGMGGHFANECRKPKAEKSDRKFEPVDYKKKYFDLLKQKGRTFITHDYDWAEDGNDLEEDTEFVNLALMDDSSEQEASSSSNLSELSTGECNFAINDMSTKLYHMRISLKSLTNENTRIKTSNQLLSDRNALLETQFVEFEKMRVECQVAKDDLLIALGVDTFYKESTRKDKKKLDVESLGDDTSTDSEHPLEGNASTDSKHPLMDNTSMEVTCPKKCTSSVSQERLEKLNKKYGPTSKFFVHGSSSKTKAENVNIGHLSNKKLKDKVESLKFKAEGKKKKNRNGKVGINKHNNYTLDKYAPRKTCVKCGSVNHASTNCKSVKTPSVQMPMHVLNMPMLVMYNMFAHIDQASNLHANMSFVSNPHMNAFTMPQITWSMPHMNVMYAQNEQMYASNMFAYEHPVIAIAL</sequence>
<keyword evidence="1" id="KW-0479">Metal-binding</keyword>
<evidence type="ECO:0000259" key="3">
    <source>
        <dbReference type="PROSITE" id="PS50158"/>
    </source>
</evidence>
<keyword evidence="5" id="KW-1185">Reference proteome</keyword>
<dbReference type="Proteomes" id="UP001237642">
    <property type="component" value="Unassembled WGS sequence"/>
</dbReference>
<reference evidence="4" key="2">
    <citation type="submission" date="2023-05" db="EMBL/GenBank/DDBJ databases">
        <authorList>
            <person name="Schelkunov M.I."/>
        </authorList>
    </citation>
    <scope>NUCLEOTIDE SEQUENCE</scope>
    <source>
        <strain evidence="4">Hsosn_3</strain>
        <tissue evidence="4">Leaf</tissue>
    </source>
</reference>
<dbReference type="InterPro" id="IPR001878">
    <property type="entry name" value="Znf_CCHC"/>
</dbReference>
<dbReference type="PROSITE" id="PS50158">
    <property type="entry name" value="ZF_CCHC"/>
    <property type="match status" value="1"/>
</dbReference>
<organism evidence="4 5">
    <name type="scientific">Heracleum sosnowskyi</name>
    <dbReference type="NCBI Taxonomy" id="360622"/>
    <lineage>
        <taxon>Eukaryota</taxon>
        <taxon>Viridiplantae</taxon>
        <taxon>Streptophyta</taxon>
        <taxon>Embryophyta</taxon>
        <taxon>Tracheophyta</taxon>
        <taxon>Spermatophyta</taxon>
        <taxon>Magnoliopsida</taxon>
        <taxon>eudicotyledons</taxon>
        <taxon>Gunneridae</taxon>
        <taxon>Pentapetalae</taxon>
        <taxon>asterids</taxon>
        <taxon>campanulids</taxon>
        <taxon>Apiales</taxon>
        <taxon>Apiaceae</taxon>
        <taxon>Apioideae</taxon>
        <taxon>apioid superclade</taxon>
        <taxon>Tordylieae</taxon>
        <taxon>Tordyliinae</taxon>
        <taxon>Heracleum</taxon>
    </lineage>
</organism>
<dbReference type="AlphaFoldDB" id="A0AAD8MIF3"/>
<accession>A0AAD8MIF3</accession>
<dbReference type="SMART" id="SM00343">
    <property type="entry name" value="ZnF_C2HC"/>
    <property type="match status" value="2"/>
</dbReference>
<dbReference type="InterPro" id="IPR036875">
    <property type="entry name" value="Znf_CCHC_sf"/>
</dbReference>
<dbReference type="PANTHER" id="PTHR34676:SF8">
    <property type="entry name" value="TRANSMEMBRANE PROTEIN"/>
    <property type="match status" value="1"/>
</dbReference>
<evidence type="ECO:0000256" key="1">
    <source>
        <dbReference type="PROSITE-ProRule" id="PRU00047"/>
    </source>
</evidence>
<proteinExistence type="predicted"/>
<feature type="region of interest" description="Disordered" evidence="2">
    <location>
        <begin position="467"/>
        <end position="501"/>
    </location>
</feature>
<feature type="domain" description="CCHC-type" evidence="3">
    <location>
        <begin position="290"/>
        <end position="306"/>
    </location>
</feature>
<dbReference type="PANTHER" id="PTHR34676">
    <property type="entry name" value="DUF4219 DOMAIN-CONTAINING PROTEIN-RELATED"/>
    <property type="match status" value="1"/>
</dbReference>
<dbReference type="GO" id="GO:0008270">
    <property type="term" value="F:zinc ion binding"/>
    <property type="evidence" value="ECO:0007669"/>
    <property type="project" value="UniProtKB-KW"/>
</dbReference>
<dbReference type="Pfam" id="PF00098">
    <property type="entry name" value="zf-CCHC"/>
    <property type="match status" value="1"/>
</dbReference>
<name>A0AAD8MIF3_9APIA</name>
<keyword evidence="1" id="KW-0862">Zinc</keyword>
<evidence type="ECO:0000256" key="2">
    <source>
        <dbReference type="SAM" id="MobiDB-lite"/>
    </source>
</evidence>
<evidence type="ECO:0000313" key="5">
    <source>
        <dbReference type="Proteomes" id="UP001237642"/>
    </source>
</evidence>
<comment type="caution">
    <text evidence="4">The sequence shown here is derived from an EMBL/GenBank/DDBJ whole genome shotgun (WGS) entry which is preliminary data.</text>
</comment>
<dbReference type="EMBL" id="JAUIZM010000007">
    <property type="protein sequence ID" value="KAK1373969.1"/>
    <property type="molecule type" value="Genomic_DNA"/>
</dbReference>
<dbReference type="Pfam" id="PF14223">
    <property type="entry name" value="Retrotran_gag_2"/>
    <property type="match status" value="1"/>
</dbReference>
<protein>
    <recommendedName>
        <fullName evidence="3">CCHC-type domain-containing protein</fullName>
    </recommendedName>
</protein>
<evidence type="ECO:0000313" key="4">
    <source>
        <dbReference type="EMBL" id="KAK1373969.1"/>
    </source>
</evidence>
<reference evidence="4" key="1">
    <citation type="submission" date="2023-02" db="EMBL/GenBank/DDBJ databases">
        <title>Genome of toxic invasive species Heracleum sosnowskyi carries increased number of genes despite the absence of recent whole-genome duplications.</title>
        <authorList>
            <person name="Schelkunov M."/>
            <person name="Shtratnikova V."/>
            <person name="Makarenko M."/>
            <person name="Klepikova A."/>
            <person name="Omelchenko D."/>
            <person name="Novikova G."/>
            <person name="Obukhova E."/>
            <person name="Bogdanov V."/>
            <person name="Penin A."/>
            <person name="Logacheva M."/>
        </authorList>
    </citation>
    <scope>NUCLEOTIDE SEQUENCE</scope>
    <source>
        <strain evidence="4">Hsosn_3</strain>
        <tissue evidence="4">Leaf</tissue>
    </source>
</reference>
<gene>
    <name evidence="4" type="ORF">POM88_030162</name>
</gene>
<keyword evidence="1" id="KW-0863">Zinc-finger</keyword>
<dbReference type="SUPFAM" id="SSF57756">
    <property type="entry name" value="Retrovirus zinc finger-like domains"/>
    <property type="match status" value="1"/>
</dbReference>
<feature type="region of interest" description="Disordered" evidence="2">
    <location>
        <begin position="211"/>
        <end position="248"/>
    </location>
</feature>